<accession>A0ABD1GQS1</accession>
<name>A0ABD1GQS1_SALDI</name>
<evidence type="ECO:0000313" key="1">
    <source>
        <dbReference type="EMBL" id="KAL1546477.1"/>
    </source>
</evidence>
<reference evidence="1 2" key="1">
    <citation type="submission" date="2024-06" db="EMBL/GenBank/DDBJ databases">
        <title>A chromosome level genome sequence of Diviner's sage (Salvia divinorum).</title>
        <authorList>
            <person name="Ford S.A."/>
            <person name="Ro D.-K."/>
            <person name="Ness R.W."/>
            <person name="Phillips M.A."/>
        </authorList>
    </citation>
    <scope>NUCLEOTIDE SEQUENCE [LARGE SCALE GENOMIC DNA]</scope>
    <source>
        <strain evidence="1">SAF-2024a</strain>
        <tissue evidence="1">Leaf</tissue>
    </source>
</reference>
<protein>
    <submittedName>
        <fullName evidence="1">Uncharacterized protein</fullName>
    </submittedName>
</protein>
<keyword evidence="2" id="KW-1185">Reference proteome</keyword>
<proteinExistence type="predicted"/>
<dbReference type="AlphaFoldDB" id="A0ABD1GQS1"/>
<sequence length="120" mass="13954">MRQRHDREGFDAEAGEDFGDDFFTEIGGLAADFGGYERLRRRRFSCSFFFSQESALFAWGRDGKMCTWLYAMYSQIPLLLSFSRGTQRRQSHRAAGAVRLHRQVIEGFVETAVELEKWLI</sequence>
<organism evidence="1 2">
    <name type="scientific">Salvia divinorum</name>
    <name type="common">Maria pastora</name>
    <name type="synonym">Diviner's sage</name>
    <dbReference type="NCBI Taxonomy" id="28513"/>
    <lineage>
        <taxon>Eukaryota</taxon>
        <taxon>Viridiplantae</taxon>
        <taxon>Streptophyta</taxon>
        <taxon>Embryophyta</taxon>
        <taxon>Tracheophyta</taxon>
        <taxon>Spermatophyta</taxon>
        <taxon>Magnoliopsida</taxon>
        <taxon>eudicotyledons</taxon>
        <taxon>Gunneridae</taxon>
        <taxon>Pentapetalae</taxon>
        <taxon>asterids</taxon>
        <taxon>lamiids</taxon>
        <taxon>Lamiales</taxon>
        <taxon>Lamiaceae</taxon>
        <taxon>Nepetoideae</taxon>
        <taxon>Mentheae</taxon>
        <taxon>Salviinae</taxon>
        <taxon>Salvia</taxon>
        <taxon>Salvia subgen. Calosphace</taxon>
    </lineage>
</organism>
<gene>
    <name evidence="1" type="ORF">AAHA92_23070</name>
</gene>
<dbReference type="Proteomes" id="UP001567538">
    <property type="component" value="Unassembled WGS sequence"/>
</dbReference>
<evidence type="ECO:0000313" key="2">
    <source>
        <dbReference type="Proteomes" id="UP001567538"/>
    </source>
</evidence>
<dbReference type="EMBL" id="JBEAFC010000008">
    <property type="protein sequence ID" value="KAL1546477.1"/>
    <property type="molecule type" value="Genomic_DNA"/>
</dbReference>
<comment type="caution">
    <text evidence="1">The sequence shown here is derived from an EMBL/GenBank/DDBJ whole genome shotgun (WGS) entry which is preliminary data.</text>
</comment>